<evidence type="ECO:0000256" key="3">
    <source>
        <dbReference type="ARBA" id="ARBA00048782"/>
    </source>
</evidence>
<feature type="domain" description="Peptide methionine sulphoxide reductase MsrA" evidence="6">
    <location>
        <begin position="39"/>
        <end position="192"/>
    </location>
</feature>
<evidence type="ECO:0000256" key="5">
    <source>
        <dbReference type="SAM" id="SignalP"/>
    </source>
</evidence>
<dbReference type="Gene3D" id="3.30.1060.10">
    <property type="entry name" value="Peptide methionine sulphoxide reductase MsrA"/>
    <property type="match status" value="1"/>
</dbReference>
<organism evidence="7 8">
    <name type="scientific">Moheibacter lacus</name>
    <dbReference type="NCBI Taxonomy" id="2745851"/>
    <lineage>
        <taxon>Bacteria</taxon>
        <taxon>Pseudomonadati</taxon>
        <taxon>Bacteroidota</taxon>
        <taxon>Flavobacteriia</taxon>
        <taxon>Flavobacteriales</taxon>
        <taxon>Weeksellaceae</taxon>
        <taxon>Moheibacter</taxon>
    </lineage>
</organism>
<comment type="similarity">
    <text evidence="4">Belongs to the MsrA Met sulfoxide reductase family.</text>
</comment>
<dbReference type="Proteomes" id="UP000552241">
    <property type="component" value="Unassembled WGS sequence"/>
</dbReference>
<dbReference type="NCBIfam" id="TIGR00401">
    <property type="entry name" value="msrA"/>
    <property type="match status" value="1"/>
</dbReference>
<dbReference type="HAMAP" id="MF_01401">
    <property type="entry name" value="MsrA"/>
    <property type="match status" value="1"/>
</dbReference>
<dbReference type="PANTHER" id="PTHR43774">
    <property type="entry name" value="PEPTIDE METHIONINE SULFOXIDE REDUCTASE"/>
    <property type="match status" value="1"/>
</dbReference>
<dbReference type="EC" id="1.8.4.11" evidence="4"/>
<comment type="catalytic activity">
    <reaction evidence="3 4">
        <text>[thioredoxin]-disulfide + L-methionine + H2O = L-methionine (S)-S-oxide + [thioredoxin]-dithiol</text>
        <dbReference type="Rhea" id="RHEA:19993"/>
        <dbReference type="Rhea" id="RHEA-COMP:10698"/>
        <dbReference type="Rhea" id="RHEA-COMP:10700"/>
        <dbReference type="ChEBI" id="CHEBI:15377"/>
        <dbReference type="ChEBI" id="CHEBI:29950"/>
        <dbReference type="ChEBI" id="CHEBI:50058"/>
        <dbReference type="ChEBI" id="CHEBI:57844"/>
        <dbReference type="ChEBI" id="CHEBI:58772"/>
        <dbReference type="EC" id="1.8.4.11"/>
    </reaction>
</comment>
<evidence type="ECO:0000259" key="6">
    <source>
        <dbReference type="Pfam" id="PF01625"/>
    </source>
</evidence>
<dbReference type="EMBL" id="JACDZE010000002">
    <property type="protein sequence ID" value="MBA5629876.1"/>
    <property type="molecule type" value="Genomic_DNA"/>
</dbReference>
<keyword evidence="8" id="KW-1185">Reference proteome</keyword>
<comment type="function">
    <text evidence="4">Has an important function as a repair enzyme for proteins that have been inactivated by oxidation. Catalyzes the reversible oxidation-reduction of methionine sulfoxide in proteins to methionine.</text>
</comment>
<evidence type="ECO:0000256" key="2">
    <source>
        <dbReference type="ARBA" id="ARBA00047806"/>
    </source>
</evidence>
<dbReference type="AlphaFoldDB" id="A0A838ZPR9"/>
<dbReference type="InterPro" id="IPR036509">
    <property type="entry name" value="Met_Sox_Rdtase_MsrA_sf"/>
</dbReference>
<gene>
    <name evidence="4 7" type="primary">msrA</name>
    <name evidence="7" type="ORF">HU137_08860</name>
</gene>
<comment type="caution">
    <text evidence="7">The sequence shown here is derived from an EMBL/GenBank/DDBJ whole genome shotgun (WGS) entry which is preliminary data.</text>
</comment>
<dbReference type="InterPro" id="IPR002569">
    <property type="entry name" value="Met_Sox_Rdtase_MsrA_dom"/>
</dbReference>
<feature type="chain" id="PRO_5032348390" description="Peptide methionine sulfoxide reductase MsrA" evidence="5">
    <location>
        <begin position="18"/>
        <end position="217"/>
    </location>
</feature>
<keyword evidence="1 4" id="KW-0560">Oxidoreductase</keyword>
<keyword evidence="5" id="KW-0732">Signal</keyword>
<evidence type="ECO:0000313" key="7">
    <source>
        <dbReference type="EMBL" id="MBA5629876.1"/>
    </source>
</evidence>
<protein>
    <recommendedName>
        <fullName evidence="4">Peptide methionine sulfoxide reductase MsrA</fullName>
        <shortName evidence="4">Protein-methionine-S-oxide reductase</shortName>
        <ecNumber evidence="4">1.8.4.11</ecNumber>
    </recommendedName>
    <alternativeName>
        <fullName evidence="4">Peptide-methionine (S)-S-oxide reductase</fullName>
        <shortName evidence="4">Peptide Met(O) reductase</shortName>
    </alternativeName>
</protein>
<dbReference type="Pfam" id="PF01625">
    <property type="entry name" value="PMSR"/>
    <property type="match status" value="1"/>
</dbReference>
<comment type="catalytic activity">
    <reaction evidence="2 4">
        <text>L-methionyl-[protein] + [thioredoxin]-disulfide + H2O = L-methionyl-(S)-S-oxide-[protein] + [thioredoxin]-dithiol</text>
        <dbReference type="Rhea" id="RHEA:14217"/>
        <dbReference type="Rhea" id="RHEA-COMP:10698"/>
        <dbReference type="Rhea" id="RHEA-COMP:10700"/>
        <dbReference type="Rhea" id="RHEA-COMP:12313"/>
        <dbReference type="Rhea" id="RHEA-COMP:12315"/>
        <dbReference type="ChEBI" id="CHEBI:15377"/>
        <dbReference type="ChEBI" id="CHEBI:16044"/>
        <dbReference type="ChEBI" id="CHEBI:29950"/>
        <dbReference type="ChEBI" id="CHEBI:44120"/>
        <dbReference type="ChEBI" id="CHEBI:50058"/>
        <dbReference type="EC" id="1.8.4.11"/>
    </reaction>
</comment>
<dbReference type="SUPFAM" id="SSF55068">
    <property type="entry name" value="Peptide methionine sulfoxide reductase"/>
    <property type="match status" value="1"/>
</dbReference>
<sequence>MRLICIFSLCIFFLACKGQTDTSEKSIQSTMNSTGNLEKATFGGGCFWCVEAVFDQLLGVKKVVSGYSGGHTVNPTYKEVCSGETGHAEVVQIEFDPNVISYQDLLEVFWTVHDPTQLNRQGNDVGTQYRSIILFENENQKSIAQNSIKEFEASEMYDGSFTTQLVPLEKFYAAEDYHQNYYENDGGENPYCSIVIAPKIEKFYKKFYNKLKPEYKD</sequence>
<reference evidence="7 8" key="1">
    <citation type="submission" date="2020-07" db="EMBL/GenBank/DDBJ databases">
        <title>Moheibacter lacus sp. nov., a member of the family Flavobacteriaceae isolated from freshwater lake sediment.</title>
        <authorList>
            <person name="Liu Y."/>
        </authorList>
    </citation>
    <scope>NUCLEOTIDE SEQUENCE [LARGE SCALE GENOMIC DNA]</scope>
    <source>
        <strain evidence="7 8">BDHS18</strain>
    </source>
</reference>
<accession>A0A838ZPR9</accession>
<feature type="signal peptide" evidence="5">
    <location>
        <begin position="1"/>
        <end position="17"/>
    </location>
</feature>
<name>A0A838ZPR9_9FLAO</name>
<feature type="active site" evidence="4">
    <location>
        <position position="46"/>
    </location>
</feature>
<dbReference type="GO" id="GO:0008113">
    <property type="term" value="F:peptide-methionine (S)-S-oxide reductase activity"/>
    <property type="evidence" value="ECO:0007669"/>
    <property type="project" value="UniProtKB-UniRule"/>
</dbReference>
<evidence type="ECO:0000313" key="8">
    <source>
        <dbReference type="Proteomes" id="UP000552241"/>
    </source>
</evidence>
<dbReference type="PROSITE" id="PS51257">
    <property type="entry name" value="PROKAR_LIPOPROTEIN"/>
    <property type="match status" value="1"/>
</dbReference>
<evidence type="ECO:0000256" key="4">
    <source>
        <dbReference type="HAMAP-Rule" id="MF_01401"/>
    </source>
</evidence>
<evidence type="ECO:0000256" key="1">
    <source>
        <dbReference type="ARBA" id="ARBA00023002"/>
    </source>
</evidence>
<proteinExistence type="inferred from homology"/>
<dbReference type="PANTHER" id="PTHR43774:SF1">
    <property type="entry name" value="PEPTIDE METHIONINE SULFOXIDE REDUCTASE MSRA 2"/>
    <property type="match status" value="1"/>
</dbReference>